<dbReference type="AlphaFoldDB" id="A0A9P6KRK7"/>
<reference evidence="1" key="1">
    <citation type="journal article" date="2020" name="Mol. Plant Microbe Interact.">
        <title>Genome Sequence of the Biocontrol Agent Coniothyrium minitans strain Conio (IMI 134523).</title>
        <authorList>
            <person name="Patel D."/>
            <person name="Shittu T.A."/>
            <person name="Baroncelli R."/>
            <person name="Muthumeenakshi S."/>
            <person name="Osborne T.H."/>
            <person name="Janganan T.K."/>
            <person name="Sreenivasaprasad S."/>
        </authorList>
    </citation>
    <scope>NUCLEOTIDE SEQUENCE</scope>
    <source>
        <strain evidence="1">Conio</strain>
    </source>
</reference>
<evidence type="ECO:0000313" key="1">
    <source>
        <dbReference type="EMBL" id="KAF9735941.1"/>
    </source>
</evidence>
<evidence type="ECO:0000313" key="2">
    <source>
        <dbReference type="Proteomes" id="UP000756921"/>
    </source>
</evidence>
<sequence>MDYYQCAKIDLHQELARRGFQAYGDQDEAAERLKHDDHQRGTVATEIDATIGLSNAVYTWRLSNEYGKTVVASMLVGESIVHWKMNTFFPALQLFFESGLSCWIEGSQLPGALVGLDSALRFRLTDLTHEEDGRLVNTILPERKSASASSIRILEAIVASRKSIAVKETHRFVEARPVTTIAQEQHIVVGLRLEGMESMCYVWAKLPGTTVGVAGRMWGHVRIAGMREDVAIPFVRFPQTDGQLGAESKVVLKESMVDPKLQGHPTI</sequence>
<comment type="caution">
    <text evidence="1">The sequence shown here is derived from an EMBL/GenBank/DDBJ whole genome shotgun (WGS) entry which is preliminary data.</text>
</comment>
<keyword evidence="2" id="KW-1185">Reference proteome</keyword>
<dbReference type="OrthoDB" id="5356769at2759"/>
<dbReference type="EMBL" id="WJXW01000005">
    <property type="protein sequence ID" value="KAF9735941.1"/>
    <property type="molecule type" value="Genomic_DNA"/>
</dbReference>
<protein>
    <submittedName>
        <fullName evidence="1">Uncharacterized protein</fullName>
    </submittedName>
</protein>
<accession>A0A9P6KRK7</accession>
<proteinExistence type="predicted"/>
<name>A0A9P6KRK7_9PLEO</name>
<organism evidence="1 2">
    <name type="scientific">Paraphaeosphaeria minitans</name>
    <dbReference type="NCBI Taxonomy" id="565426"/>
    <lineage>
        <taxon>Eukaryota</taxon>
        <taxon>Fungi</taxon>
        <taxon>Dikarya</taxon>
        <taxon>Ascomycota</taxon>
        <taxon>Pezizomycotina</taxon>
        <taxon>Dothideomycetes</taxon>
        <taxon>Pleosporomycetidae</taxon>
        <taxon>Pleosporales</taxon>
        <taxon>Massarineae</taxon>
        <taxon>Didymosphaeriaceae</taxon>
        <taxon>Paraphaeosphaeria</taxon>
    </lineage>
</organism>
<dbReference type="Proteomes" id="UP000756921">
    <property type="component" value="Unassembled WGS sequence"/>
</dbReference>
<gene>
    <name evidence="1" type="ORF">PMIN01_05856</name>
</gene>